<comment type="catalytic activity">
    <reaction evidence="1">
        <text>ATP + protein L-histidine = ADP + protein N-phospho-L-histidine.</text>
        <dbReference type="EC" id="2.7.13.3"/>
    </reaction>
</comment>
<keyword evidence="9" id="KW-0175">Coiled coil</keyword>
<evidence type="ECO:0000256" key="5">
    <source>
        <dbReference type="ARBA" id="ARBA00022741"/>
    </source>
</evidence>
<name>A0A3N1MF59_9PROT</name>
<dbReference type="SUPFAM" id="SSF52172">
    <property type="entry name" value="CheY-like"/>
    <property type="match status" value="1"/>
</dbReference>
<accession>A0A3N1MF59</accession>
<evidence type="ECO:0000313" key="12">
    <source>
        <dbReference type="EMBL" id="ROP99825.1"/>
    </source>
</evidence>
<dbReference type="PANTHER" id="PTHR41523">
    <property type="entry name" value="TWO-COMPONENT SYSTEM SENSOR PROTEIN"/>
    <property type="match status" value="1"/>
</dbReference>
<dbReference type="CDD" id="cd00156">
    <property type="entry name" value="REC"/>
    <property type="match status" value="1"/>
</dbReference>
<evidence type="ECO:0000256" key="6">
    <source>
        <dbReference type="ARBA" id="ARBA00022777"/>
    </source>
</evidence>
<evidence type="ECO:0000256" key="8">
    <source>
        <dbReference type="PROSITE-ProRule" id="PRU00169"/>
    </source>
</evidence>
<dbReference type="PANTHER" id="PTHR41523:SF8">
    <property type="entry name" value="ETHYLENE RESPONSE SENSOR PROTEIN"/>
    <property type="match status" value="1"/>
</dbReference>
<gene>
    <name evidence="12" type="ORF">EDC65_1614</name>
</gene>
<feature type="coiled-coil region" evidence="9">
    <location>
        <begin position="127"/>
        <end position="154"/>
    </location>
</feature>
<dbReference type="InterPro" id="IPR005467">
    <property type="entry name" value="His_kinase_dom"/>
</dbReference>
<keyword evidence="4" id="KW-0808">Transferase</keyword>
<dbReference type="OrthoDB" id="9767435at2"/>
<evidence type="ECO:0000256" key="3">
    <source>
        <dbReference type="ARBA" id="ARBA00022553"/>
    </source>
</evidence>
<dbReference type="InterPro" id="IPR011006">
    <property type="entry name" value="CheY-like_superfamily"/>
</dbReference>
<dbReference type="EMBL" id="RJKX01000013">
    <property type="protein sequence ID" value="ROP99825.1"/>
    <property type="molecule type" value="Genomic_DNA"/>
</dbReference>
<evidence type="ECO:0000259" key="10">
    <source>
        <dbReference type="PROSITE" id="PS50109"/>
    </source>
</evidence>
<dbReference type="GO" id="GO:0004673">
    <property type="term" value="F:protein histidine kinase activity"/>
    <property type="evidence" value="ECO:0007669"/>
    <property type="project" value="UniProtKB-EC"/>
</dbReference>
<dbReference type="Proteomes" id="UP000278222">
    <property type="component" value="Unassembled WGS sequence"/>
</dbReference>
<feature type="domain" description="Response regulatory" evidence="11">
    <location>
        <begin position="8"/>
        <end position="122"/>
    </location>
</feature>
<feature type="modified residue" description="4-aspartylphosphate" evidence="8">
    <location>
        <position position="57"/>
    </location>
</feature>
<keyword evidence="7" id="KW-0067">ATP-binding</keyword>
<dbReference type="InterPro" id="IPR003594">
    <property type="entry name" value="HATPase_dom"/>
</dbReference>
<feature type="domain" description="Histidine kinase" evidence="10">
    <location>
        <begin position="154"/>
        <end position="346"/>
    </location>
</feature>
<evidence type="ECO:0000256" key="9">
    <source>
        <dbReference type="SAM" id="Coils"/>
    </source>
</evidence>
<dbReference type="GO" id="GO:0005524">
    <property type="term" value="F:ATP binding"/>
    <property type="evidence" value="ECO:0007669"/>
    <property type="project" value="UniProtKB-KW"/>
</dbReference>
<evidence type="ECO:0000313" key="13">
    <source>
        <dbReference type="Proteomes" id="UP000278222"/>
    </source>
</evidence>
<keyword evidence="3 8" id="KW-0597">Phosphoprotein</keyword>
<evidence type="ECO:0000256" key="4">
    <source>
        <dbReference type="ARBA" id="ARBA00022679"/>
    </source>
</evidence>
<dbReference type="PROSITE" id="PS50109">
    <property type="entry name" value="HIS_KIN"/>
    <property type="match status" value="1"/>
</dbReference>
<keyword evidence="13" id="KW-1185">Reference proteome</keyword>
<dbReference type="AlphaFoldDB" id="A0A3N1MF59"/>
<sequence>MTVPDRPRLLYIDDDPGLARLVQRTLEPRGFAFEHADNGAAGIARILKGGIDVVALDHYMPGETGLDLLPQILALADAPPVVYVTGSEDSRVAVAALKAGAVDYVWKNVDGSFRELLAEAVQQAIETHRLRRAKERAEEETRAARDRAEMLLREVNHRVANSLALVAGLAYMQAHSMTDPTARAALEEMQARITAIAGIHRRLYTSDDVRFVEIDAYLHSLIEELQSAMKATGRDHTIRLNADPIRIPTDKAVSVGVIVTELVTNAYKYAYPAGTHGDVRVQISHVGERDVSLVVEDDGIGWAGIGKPRGTGLGSRIVKAMAADLKSAVRFDERHAGTRVTLNFAL</sequence>
<dbReference type="PROSITE" id="PS50110">
    <property type="entry name" value="RESPONSE_REGULATORY"/>
    <property type="match status" value="1"/>
</dbReference>
<evidence type="ECO:0000256" key="2">
    <source>
        <dbReference type="ARBA" id="ARBA00012438"/>
    </source>
</evidence>
<dbReference type="InterPro" id="IPR001789">
    <property type="entry name" value="Sig_transdc_resp-reg_receiver"/>
</dbReference>
<evidence type="ECO:0000256" key="7">
    <source>
        <dbReference type="ARBA" id="ARBA00022840"/>
    </source>
</evidence>
<dbReference type="Pfam" id="PF02518">
    <property type="entry name" value="HATPase_c"/>
    <property type="match status" value="1"/>
</dbReference>
<dbReference type="Pfam" id="PF07568">
    <property type="entry name" value="HisKA_2"/>
    <property type="match status" value="1"/>
</dbReference>
<dbReference type="EC" id="2.7.13.3" evidence="2"/>
<evidence type="ECO:0000256" key="1">
    <source>
        <dbReference type="ARBA" id="ARBA00000085"/>
    </source>
</evidence>
<keyword evidence="6 12" id="KW-0418">Kinase</keyword>
<dbReference type="SMART" id="SM00387">
    <property type="entry name" value="HATPase_c"/>
    <property type="match status" value="1"/>
</dbReference>
<dbReference type="SUPFAM" id="SSF55874">
    <property type="entry name" value="ATPase domain of HSP90 chaperone/DNA topoisomerase II/histidine kinase"/>
    <property type="match status" value="1"/>
</dbReference>
<dbReference type="GO" id="GO:0000160">
    <property type="term" value="P:phosphorelay signal transduction system"/>
    <property type="evidence" value="ECO:0007669"/>
    <property type="project" value="InterPro"/>
</dbReference>
<comment type="caution">
    <text evidence="12">The sequence shown here is derived from an EMBL/GenBank/DDBJ whole genome shotgun (WGS) entry which is preliminary data.</text>
</comment>
<protein>
    <recommendedName>
        <fullName evidence="2">histidine kinase</fullName>
        <ecNumber evidence="2">2.7.13.3</ecNumber>
    </recommendedName>
</protein>
<dbReference type="SMART" id="SM00448">
    <property type="entry name" value="REC"/>
    <property type="match status" value="1"/>
</dbReference>
<dbReference type="Gene3D" id="3.40.50.2300">
    <property type="match status" value="1"/>
</dbReference>
<dbReference type="Gene3D" id="3.30.565.10">
    <property type="entry name" value="Histidine kinase-like ATPase, C-terminal domain"/>
    <property type="match status" value="1"/>
</dbReference>
<evidence type="ECO:0000259" key="11">
    <source>
        <dbReference type="PROSITE" id="PS50110"/>
    </source>
</evidence>
<dbReference type="Pfam" id="PF00072">
    <property type="entry name" value="Response_reg"/>
    <property type="match status" value="1"/>
</dbReference>
<keyword evidence="5" id="KW-0547">Nucleotide-binding</keyword>
<proteinExistence type="predicted"/>
<dbReference type="InterPro" id="IPR011495">
    <property type="entry name" value="Sig_transdc_His_kin_sub2_dim/P"/>
</dbReference>
<dbReference type="InterPro" id="IPR036890">
    <property type="entry name" value="HATPase_C_sf"/>
</dbReference>
<organism evidence="12 13">
    <name type="scientific">Stella humosa</name>
    <dbReference type="NCBI Taxonomy" id="94"/>
    <lineage>
        <taxon>Bacteria</taxon>
        <taxon>Pseudomonadati</taxon>
        <taxon>Pseudomonadota</taxon>
        <taxon>Alphaproteobacteria</taxon>
        <taxon>Rhodospirillales</taxon>
        <taxon>Stellaceae</taxon>
        <taxon>Stella</taxon>
    </lineage>
</organism>
<reference evidence="12 13" key="1">
    <citation type="submission" date="2018-11" db="EMBL/GenBank/DDBJ databases">
        <title>Genomic Encyclopedia of Type Strains, Phase IV (KMG-IV): sequencing the most valuable type-strain genomes for metagenomic binning, comparative biology and taxonomic classification.</title>
        <authorList>
            <person name="Goeker M."/>
        </authorList>
    </citation>
    <scope>NUCLEOTIDE SEQUENCE [LARGE SCALE GENOMIC DNA]</scope>
    <source>
        <strain evidence="12 13">DSM 5900</strain>
    </source>
</reference>